<evidence type="ECO:0000256" key="5">
    <source>
        <dbReference type="SAM" id="Phobius"/>
    </source>
</evidence>
<keyword evidence="9" id="KW-1185">Reference proteome</keyword>
<dbReference type="PROSITE" id="PS50111">
    <property type="entry name" value="CHEMOTAXIS_TRANSDUC_2"/>
    <property type="match status" value="1"/>
</dbReference>
<keyword evidence="1" id="KW-0145">Chemotaxis</keyword>
<dbReference type="CDD" id="cd11386">
    <property type="entry name" value="MCP_signal"/>
    <property type="match status" value="1"/>
</dbReference>
<reference evidence="8" key="1">
    <citation type="journal article" date="2015" name="Int. J. Syst. Evol. Microbiol.">
        <title>Rhizobium alvei sp. nov., isolated from a freshwater river.</title>
        <authorList>
            <person name="Sheu S.Y."/>
            <person name="Huang H.W."/>
            <person name="Young C.C."/>
            <person name="Chen W.M."/>
        </authorList>
    </citation>
    <scope>NUCLEOTIDE SEQUENCE</scope>
    <source>
        <strain evidence="8">TNR-22</strain>
    </source>
</reference>
<dbReference type="InterPro" id="IPR004089">
    <property type="entry name" value="MCPsignal_dom"/>
</dbReference>
<organism evidence="8 9">
    <name type="scientific">Rhizobium alvei</name>
    <dbReference type="NCBI Taxonomy" id="1132659"/>
    <lineage>
        <taxon>Bacteria</taxon>
        <taxon>Pseudomonadati</taxon>
        <taxon>Pseudomonadota</taxon>
        <taxon>Alphaproteobacteria</taxon>
        <taxon>Hyphomicrobiales</taxon>
        <taxon>Rhizobiaceae</taxon>
        <taxon>Rhizobium/Agrobacterium group</taxon>
        <taxon>Rhizobium</taxon>
    </lineage>
</organism>
<keyword evidence="4" id="KW-0175">Coiled coil</keyword>
<dbReference type="Gene3D" id="1.10.287.950">
    <property type="entry name" value="Methyl-accepting chemotaxis protein"/>
    <property type="match status" value="1"/>
</dbReference>
<comment type="caution">
    <text evidence="8">The sequence shown here is derived from an EMBL/GenBank/DDBJ whole genome shotgun (WGS) entry which is preliminary data.</text>
</comment>
<evidence type="ECO:0000259" key="6">
    <source>
        <dbReference type="PROSITE" id="PS50111"/>
    </source>
</evidence>
<dbReference type="PROSITE" id="PS50885">
    <property type="entry name" value="HAMP"/>
    <property type="match status" value="1"/>
</dbReference>
<reference evidence="8" key="2">
    <citation type="submission" date="2023-07" db="EMBL/GenBank/DDBJ databases">
        <authorList>
            <person name="Shen H."/>
        </authorList>
    </citation>
    <scope>NUCLEOTIDE SEQUENCE</scope>
    <source>
        <strain evidence="8">TNR-22</strain>
    </source>
</reference>
<dbReference type="Pfam" id="PF00015">
    <property type="entry name" value="MCPsignal"/>
    <property type="match status" value="1"/>
</dbReference>
<dbReference type="Proteomes" id="UP001174932">
    <property type="component" value="Unassembled WGS sequence"/>
</dbReference>
<keyword evidence="5" id="KW-1133">Transmembrane helix</keyword>
<evidence type="ECO:0000313" key="8">
    <source>
        <dbReference type="EMBL" id="MDO6964309.1"/>
    </source>
</evidence>
<dbReference type="RefSeq" id="WP_304376232.1">
    <property type="nucleotide sequence ID" value="NZ_JAUOZU010000007.1"/>
</dbReference>
<dbReference type="Gene3D" id="6.10.340.10">
    <property type="match status" value="1"/>
</dbReference>
<keyword evidence="5" id="KW-0472">Membrane</keyword>
<sequence>MRYSNISISTRLIIASLAPLLAVAFLSFTVIQRESAAYNAAKRITAATHDIEIISHLIHELQAERGQSAGFIGSKGALNRESLATVRKKTDASIAGLTSVMEDLQVWGLDPEQTRKIADSIGQITGLRSQIDQLSIKASQSFNYYTGLIDELLNVTRTLVSSGSEDQLAIRLHAFLYLGLAKELAGQERGLANGFITAGKVPENQYLPFAQLSGGEETLLREFGKLDGSLMAGKLQQLHGNADSALVDEYRMKLLRNDGTQSFDGLDAKTWFEKTTARINLIHEAALAELAEIRAASEKIAAERTEALIVSTIVAALSTLITLALAFGTLVTVVRPLRRTLNIVEQHAREEAADALEATDARDEIGRLIRAIIQCLDNHARKAREDEEARRLVAEQQRQDDQKRYAAEAQRASQVEFAVTHIGEGLGNLSRGNLAYEIAPPFMPELEPLRKAFNDSMRGLRDTMQTVASTVVTLTNGVSELRVGADDLAERTQRQAASLEEASAALTEVEATLDETNLRMRTVTSMTNDARTSAETSGKITSETVDAMARIQTSSGQIVQIISVIDEIAFQTNLLALNAGVEAARAGESGKGFAVVAQEVRELAQRSASAAREIKTLIQNSVQAIEKGVDLVQNSGRTMDEIRSHILAIDKEIMTIGEGSRQQAGAISEISSAVRQMDQLTQRNAAMVEESNAATHSIANESQYLSDQIGRFQLSGTATGTHRHAARNAA</sequence>
<dbReference type="Pfam" id="PF08376">
    <property type="entry name" value="NIT"/>
    <property type="match status" value="1"/>
</dbReference>
<name>A0ABT8YKR7_9HYPH</name>
<evidence type="ECO:0000259" key="7">
    <source>
        <dbReference type="PROSITE" id="PS50885"/>
    </source>
</evidence>
<dbReference type="InterPro" id="IPR051310">
    <property type="entry name" value="MCP_chemotaxis"/>
</dbReference>
<dbReference type="PANTHER" id="PTHR43531">
    <property type="entry name" value="PROTEIN ICFG"/>
    <property type="match status" value="1"/>
</dbReference>
<dbReference type="PANTHER" id="PTHR43531:SF11">
    <property type="entry name" value="METHYL-ACCEPTING CHEMOTAXIS PROTEIN 3"/>
    <property type="match status" value="1"/>
</dbReference>
<dbReference type="InterPro" id="IPR013587">
    <property type="entry name" value="Nitrate/nitrite_sensing"/>
</dbReference>
<evidence type="ECO:0000256" key="3">
    <source>
        <dbReference type="PROSITE-ProRule" id="PRU00284"/>
    </source>
</evidence>
<proteinExistence type="inferred from homology"/>
<dbReference type="SUPFAM" id="SSF58104">
    <property type="entry name" value="Methyl-accepting chemotaxis protein (MCP) signaling domain"/>
    <property type="match status" value="1"/>
</dbReference>
<keyword evidence="5" id="KW-0812">Transmembrane</keyword>
<evidence type="ECO:0000256" key="4">
    <source>
        <dbReference type="SAM" id="Coils"/>
    </source>
</evidence>
<dbReference type="EMBL" id="JAUOZU010000007">
    <property type="protein sequence ID" value="MDO6964309.1"/>
    <property type="molecule type" value="Genomic_DNA"/>
</dbReference>
<evidence type="ECO:0000313" key="9">
    <source>
        <dbReference type="Proteomes" id="UP001174932"/>
    </source>
</evidence>
<comment type="similarity">
    <text evidence="2">Belongs to the methyl-accepting chemotaxis (MCP) protein family.</text>
</comment>
<dbReference type="SMART" id="SM00283">
    <property type="entry name" value="MA"/>
    <property type="match status" value="1"/>
</dbReference>
<evidence type="ECO:0000256" key="1">
    <source>
        <dbReference type="ARBA" id="ARBA00022500"/>
    </source>
</evidence>
<evidence type="ECO:0000256" key="2">
    <source>
        <dbReference type="ARBA" id="ARBA00029447"/>
    </source>
</evidence>
<gene>
    <name evidence="8" type="ORF">Q4481_10095</name>
</gene>
<feature type="coiled-coil region" evidence="4">
    <location>
        <begin position="489"/>
        <end position="519"/>
    </location>
</feature>
<dbReference type="InterPro" id="IPR003660">
    <property type="entry name" value="HAMP_dom"/>
</dbReference>
<keyword evidence="3" id="KW-0807">Transducer</keyword>
<protein>
    <submittedName>
        <fullName evidence="8">Methyl-accepting chemotaxis protein</fullName>
    </submittedName>
</protein>
<feature type="transmembrane region" description="Helical" evidence="5">
    <location>
        <begin position="12"/>
        <end position="31"/>
    </location>
</feature>
<accession>A0ABT8YKR7</accession>
<feature type="domain" description="Methyl-accepting transducer" evidence="6">
    <location>
        <begin position="470"/>
        <end position="699"/>
    </location>
</feature>
<feature type="domain" description="HAMP" evidence="7">
    <location>
        <begin position="413"/>
        <end position="465"/>
    </location>
</feature>